<feature type="region of interest" description="Disordered" evidence="1">
    <location>
        <begin position="80"/>
        <end position="194"/>
    </location>
</feature>
<reference evidence="4" key="1">
    <citation type="journal article" date="2009" name="Genome Res.">
        <title>Comparative genomic analyses of the human fungal pathogens Coccidioides and their relatives.</title>
        <authorList>
            <person name="Sharpton T.J."/>
            <person name="Stajich J.E."/>
            <person name="Rounsley S.D."/>
            <person name="Gardner M.J."/>
            <person name="Wortman J.R."/>
            <person name="Jordar V.S."/>
            <person name="Maiti R."/>
            <person name="Kodira C.D."/>
            <person name="Neafsey D.E."/>
            <person name="Zeng Q."/>
            <person name="Hung C.-Y."/>
            <person name="McMahan C."/>
            <person name="Muszewska A."/>
            <person name="Grynberg M."/>
            <person name="Mandel M.A."/>
            <person name="Kellner E.M."/>
            <person name="Barker B.M."/>
            <person name="Galgiani J.N."/>
            <person name="Orbach M.J."/>
            <person name="Kirkland T.N."/>
            <person name="Cole G.T."/>
            <person name="Henn M.R."/>
            <person name="Birren B.W."/>
            <person name="Taylor J.W."/>
        </authorList>
    </citation>
    <scope>NUCLEOTIDE SEQUENCE [LARGE SCALE GENOMIC DNA]</scope>
    <source>
        <strain evidence="4">RS</strain>
    </source>
</reference>
<feature type="transmembrane region" description="Helical" evidence="2">
    <location>
        <begin position="48"/>
        <end position="66"/>
    </location>
</feature>
<accession>A0A0D8JSX5</accession>
<sequence length="194" mass="20702">MASFLTDLWSSVFTPGATPTLLVATNATFAALQVLLLALLVATHSIHFLVLSCLCGALWWSINWFVAELDVAKAKDARGKQGFDQSAVTGKEPLIRPPGAIDTTESETETESITGGEEAQLSMAAATPFSSAATGRRLPPSASKRESTPAASSQHSVQTVTEGSQGEVRRRHAPHDSSGYVSTDSEWEKVEEDR</sequence>
<evidence type="ECO:0000256" key="1">
    <source>
        <dbReference type="SAM" id="MobiDB-lite"/>
    </source>
</evidence>
<gene>
    <name evidence="3" type="ORF">CIMG_10671</name>
</gene>
<keyword evidence="2" id="KW-0472">Membrane</keyword>
<dbReference type="GO" id="GO:0005789">
    <property type="term" value="C:endoplasmic reticulum membrane"/>
    <property type="evidence" value="ECO:0007669"/>
    <property type="project" value="TreeGrafter"/>
</dbReference>
<evidence type="ECO:0000256" key="2">
    <source>
        <dbReference type="SAM" id="Phobius"/>
    </source>
</evidence>
<dbReference type="KEGG" id="cim:CIMG_10671"/>
<dbReference type="PANTHER" id="PTHR28251:SF1">
    <property type="entry name" value="V-TYPE ATPASE ASSEMBLY FACTOR PKR1"/>
    <property type="match status" value="1"/>
</dbReference>
<dbReference type="AlphaFoldDB" id="A0A0D8JSX5"/>
<dbReference type="GO" id="GO:0070072">
    <property type="term" value="P:vacuolar proton-transporting V-type ATPase complex assembly"/>
    <property type="evidence" value="ECO:0007669"/>
    <property type="project" value="InterPro"/>
</dbReference>
<dbReference type="GeneID" id="24163386"/>
<evidence type="ECO:0000313" key="3">
    <source>
        <dbReference type="EMBL" id="KJF60214.1"/>
    </source>
</evidence>
<dbReference type="OrthoDB" id="9626941at2759"/>
<keyword evidence="2" id="KW-1133">Transmembrane helix</keyword>
<dbReference type="RefSeq" id="XP_012214282.1">
    <property type="nucleotide sequence ID" value="XM_012358859.1"/>
</dbReference>
<reference evidence="4" key="2">
    <citation type="journal article" date="2010" name="Genome Res.">
        <title>Population genomic sequencing of Coccidioides fungi reveals recent hybridization and transposon control.</title>
        <authorList>
            <person name="Neafsey D.E."/>
            <person name="Barker B.M."/>
            <person name="Sharpton T.J."/>
            <person name="Stajich J.E."/>
            <person name="Park D.J."/>
            <person name="Whiston E."/>
            <person name="Hung C.-Y."/>
            <person name="McMahan C."/>
            <person name="White J."/>
            <person name="Sykes S."/>
            <person name="Heiman D."/>
            <person name="Young S."/>
            <person name="Zeng Q."/>
            <person name="Abouelleil A."/>
            <person name="Aftuck L."/>
            <person name="Bessette D."/>
            <person name="Brown A."/>
            <person name="FitzGerald M."/>
            <person name="Lui A."/>
            <person name="Macdonald J.P."/>
            <person name="Priest M."/>
            <person name="Orbach M.J."/>
            <person name="Galgiani J.N."/>
            <person name="Kirkland T.N."/>
            <person name="Cole G.T."/>
            <person name="Birren B.W."/>
            <person name="Henn M.R."/>
            <person name="Taylor J.W."/>
            <person name="Rounsley S.D."/>
        </authorList>
    </citation>
    <scope>GENOME REANNOTATION</scope>
    <source>
        <strain evidence="4">RS</strain>
    </source>
</reference>
<dbReference type="Proteomes" id="UP000001261">
    <property type="component" value="Unassembled WGS sequence"/>
</dbReference>
<keyword evidence="2" id="KW-0812">Transmembrane</keyword>
<dbReference type="OMA" id="VKLWEDI"/>
<proteinExistence type="predicted"/>
<dbReference type="PANTHER" id="PTHR28251">
    <property type="entry name" value="V-TYPE ATPASE ASSEMBLY FACTOR PKR1"/>
    <property type="match status" value="1"/>
</dbReference>
<dbReference type="EMBL" id="GG704911">
    <property type="protein sequence ID" value="KJF60214.1"/>
    <property type="molecule type" value="Genomic_DNA"/>
</dbReference>
<dbReference type="STRING" id="246410.A0A0D8JSX5"/>
<feature type="transmembrane region" description="Helical" evidence="2">
    <location>
        <begin position="20"/>
        <end position="41"/>
    </location>
</feature>
<name>A0A0D8JSX5_COCIM</name>
<keyword evidence="4" id="KW-1185">Reference proteome</keyword>
<dbReference type="Pfam" id="PF08636">
    <property type="entry name" value="Pkr1"/>
    <property type="match status" value="1"/>
</dbReference>
<protein>
    <submittedName>
        <fullName evidence="3">Anaphase-promoting complex subunit 2</fullName>
    </submittedName>
</protein>
<evidence type="ECO:0000313" key="4">
    <source>
        <dbReference type="Proteomes" id="UP000001261"/>
    </source>
</evidence>
<organism evidence="3 4">
    <name type="scientific">Coccidioides immitis (strain RS)</name>
    <name type="common">Valley fever fungus</name>
    <dbReference type="NCBI Taxonomy" id="246410"/>
    <lineage>
        <taxon>Eukaryota</taxon>
        <taxon>Fungi</taxon>
        <taxon>Dikarya</taxon>
        <taxon>Ascomycota</taxon>
        <taxon>Pezizomycotina</taxon>
        <taxon>Eurotiomycetes</taxon>
        <taxon>Eurotiomycetidae</taxon>
        <taxon>Onygenales</taxon>
        <taxon>Onygenaceae</taxon>
        <taxon>Coccidioides</taxon>
    </lineage>
</organism>
<dbReference type="InParanoid" id="A0A0D8JSX5"/>
<dbReference type="VEuPathDB" id="FungiDB:CIMG_10671"/>
<dbReference type="InterPro" id="IPR013945">
    <property type="entry name" value="Pkr1"/>
</dbReference>
<dbReference type="FunCoup" id="A0A0D8JSX5">
    <property type="interactions" value="25"/>
</dbReference>
<feature type="compositionally biased region" description="Polar residues" evidence="1">
    <location>
        <begin position="149"/>
        <end position="164"/>
    </location>
</feature>